<feature type="compositionally biased region" description="Basic and acidic residues" evidence="9">
    <location>
        <begin position="207"/>
        <end position="229"/>
    </location>
</feature>
<feature type="transmembrane region" description="Helical" evidence="10">
    <location>
        <begin position="56"/>
        <end position="78"/>
    </location>
</feature>
<evidence type="ECO:0000256" key="8">
    <source>
        <dbReference type="ARBA" id="ARBA00023136"/>
    </source>
</evidence>
<dbReference type="InterPro" id="IPR002524">
    <property type="entry name" value="Cation_efflux"/>
</dbReference>
<feature type="transmembrane region" description="Helical" evidence="10">
    <location>
        <begin position="90"/>
        <end position="107"/>
    </location>
</feature>
<dbReference type="Pfam" id="PF16916">
    <property type="entry name" value="ZT_dimer"/>
    <property type="match status" value="1"/>
</dbReference>
<keyword evidence="5" id="KW-0862">Zinc</keyword>
<feature type="region of interest" description="Disordered" evidence="9">
    <location>
        <begin position="206"/>
        <end position="249"/>
    </location>
</feature>
<dbReference type="PANTHER" id="PTHR11562:SF84">
    <property type="entry name" value="LD05335P"/>
    <property type="match status" value="1"/>
</dbReference>
<feature type="domain" description="Cation efflux protein cytoplasmic" evidence="12">
    <location>
        <begin position="320"/>
        <end position="391"/>
    </location>
</feature>
<feature type="transmembrane region" description="Helical" evidence="10">
    <location>
        <begin position="176"/>
        <end position="196"/>
    </location>
</feature>
<feature type="domain" description="Cation efflux protein transmembrane" evidence="11">
    <location>
        <begin position="146"/>
        <end position="316"/>
    </location>
</feature>
<evidence type="ECO:0000256" key="1">
    <source>
        <dbReference type="ARBA" id="ARBA00004141"/>
    </source>
</evidence>
<dbReference type="NCBIfam" id="TIGR01297">
    <property type="entry name" value="CDF"/>
    <property type="match status" value="1"/>
</dbReference>
<dbReference type="Proteomes" id="UP000887540">
    <property type="component" value="Unplaced"/>
</dbReference>
<dbReference type="InterPro" id="IPR027470">
    <property type="entry name" value="Cation_efflux_CTD"/>
</dbReference>
<evidence type="ECO:0000256" key="7">
    <source>
        <dbReference type="ARBA" id="ARBA00023065"/>
    </source>
</evidence>
<reference evidence="14" key="1">
    <citation type="submission" date="2022-11" db="UniProtKB">
        <authorList>
            <consortium name="WormBaseParasite"/>
        </authorList>
    </citation>
    <scope>IDENTIFICATION</scope>
</reference>
<keyword evidence="6 10" id="KW-1133">Transmembrane helix</keyword>
<evidence type="ECO:0000256" key="3">
    <source>
        <dbReference type="ARBA" id="ARBA00022448"/>
    </source>
</evidence>
<dbReference type="WBParaSite" id="ACRNAN_scaffold964.g14005.t1">
    <property type="protein sequence ID" value="ACRNAN_scaffold964.g14005.t1"/>
    <property type="gene ID" value="ACRNAN_scaffold964.g14005"/>
</dbReference>
<keyword evidence="13" id="KW-1185">Reference proteome</keyword>
<evidence type="ECO:0000259" key="11">
    <source>
        <dbReference type="Pfam" id="PF01545"/>
    </source>
</evidence>
<evidence type="ECO:0000256" key="10">
    <source>
        <dbReference type="SAM" id="Phobius"/>
    </source>
</evidence>
<accession>A0A914EPZ9</accession>
<feature type="transmembrane region" description="Helical" evidence="10">
    <location>
        <begin position="259"/>
        <end position="282"/>
    </location>
</feature>
<evidence type="ECO:0000256" key="9">
    <source>
        <dbReference type="SAM" id="MobiDB-lite"/>
    </source>
</evidence>
<keyword evidence="5" id="KW-0864">Zinc transport</keyword>
<dbReference type="GO" id="GO:0005385">
    <property type="term" value="F:zinc ion transmembrane transporter activity"/>
    <property type="evidence" value="ECO:0007669"/>
    <property type="project" value="TreeGrafter"/>
</dbReference>
<evidence type="ECO:0000256" key="4">
    <source>
        <dbReference type="ARBA" id="ARBA00022692"/>
    </source>
</evidence>
<dbReference type="InterPro" id="IPR058533">
    <property type="entry name" value="Cation_efflux_TM"/>
</dbReference>
<dbReference type="Pfam" id="PF01545">
    <property type="entry name" value="Cation_efflux"/>
    <property type="match status" value="2"/>
</dbReference>
<evidence type="ECO:0000256" key="6">
    <source>
        <dbReference type="ARBA" id="ARBA00022989"/>
    </source>
</evidence>
<comment type="subcellular location">
    <subcellularLocation>
        <location evidence="1">Membrane</location>
        <topology evidence="1">Multi-pass membrane protein</topology>
    </subcellularLocation>
</comment>
<organism evidence="13 14">
    <name type="scientific">Acrobeloides nanus</name>
    <dbReference type="NCBI Taxonomy" id="290746"/>
    <lineage>
        <taxon>Eukaryota</taxon>
        <taxon>Metazoa</taxon>
        <taxon>Ecdysozoa</taxon>
        <taxon>Nematoda</taxon>
        <taxon>Chromadorea</taxon>
        <taxon>Rhabditida</taxon>
        <taxon>Tylenchina</taxon>
        <taxon>Cephalobomorpha</taxon>
        <taxon>Cephaloboidea</taxon>
        <taxon>Cephalobidae</taxon>
        <taxon>Acrobeloides</taxon>
    </lineage>
</organism>
<dbReference type="GO" id="GO:0005886">
    <property type="term" value="C:plasma membrane"/>
    <property type="evidence" value="ECO:0007669"/>
    <property type="project" value="TreeGrafter"/>
</dbReference>
<comment type="similarity">
    <text evidence="2">Belongs to the cation diffusion facilitator (CDF) transporter (TC 2.A.4) family. SLC30A subfamily.</text>
</comment>
<feature type="transmembrane region" description="Helical" evidence="10">
    <location>
        <begin position="288"/>
        <end position="308"/>
    </location>
</feature>
<protein>
    <submittedName>
        <fullName evidence="14">Uncharacterized protein</fullName>
    </submittedName>
</protein>
<proteinExistence type="inferred from homology"/>
<sequence>MPQDLKMDRTRSDTVQSSVVDMANLKDDFPLYYCDKELNKTRKSTKNDASNRAQKVLMFASVLLCLFIMLEVAGGYLAHSLAIMTDAFHMISDLASFMISILAIHLAKKQPTNRFSFGYQRAEVLGALTSKKPGVKVKNKKLKCIIIVWILTLILVYLAIVRIIHGDYEIEADTMMVTAGIGVIFNIIMGFILYFGKTGHTHFGVSHSHEHGSHVHPTKNGDPHIEVGHHEHKGHGHDHGHDHGHGHGHGQENLNIRAAFVHVLGDLVQSLGVLVAAIIIKFTHFELADPICTFLFSVLVLITTAGVAKDTIRVLMEAAPTHIDIESVQTNLLSIKGVEGVHSMRIWSLKMDSTSISVHLETIKDADLNHIVYQAHKKLQHEHGIEFVTVQAQCASNSRSNSVCTHSTEIETLDVRELTSINL</sequence>
<dbReference type="InterPro" id="IPR050681">
    <property type="entry name" value="CDF/SLC30A"/>
</dbReference>
<evidence type="ECO:0000256" key="2">
    <source>
        <dbReference type="ARBA" id="ARBA00008873"/>
    </source>
</evidence>
<keyword evidence="4 10" id="KW-0812">Transmembrane</keyword>
<dbReference type="InterPro" id="IPR036837">
    <property type="entry name" value="Cation_efflux_CTD_sf"/>
</dbReference>
<dbReference type="PANTHER" id="PTHR11562">
    <property type="entry name" value="CATION EFFLUX PROTEIN/ ZINC TRANSPORTER"/>
    <property type="match status" value="1"/>
</dbReference>
<evidence type="ECO:0000313" key="14">
    <source>
        <dbReference type="WBParaSite" id="ACRNAN_scaffold964.g14005.t1"/>
    </source>
</evidence>
<name>A0A914EPZ9_9BILA</name>
<dbReference type="AlphaFoldDB" id="A0A914EPZ9"/>
<evidence type="ECO:0000256" key="5">
    <source>
        <dbReference type="ARBA" id="ARBA00022906"/>
    </source>
</evidence>
<keyword evidence="7" id="KW-0406">Ion transport</keyword>
<dbReference type="GO" id="GO:0010043">
    <property type="term" value="P:response to zinc ion"/>
    <property type="evidence" value="ECO:0007669"/>
    <property type="project" value="TreeGrafter"/>
</dbReference>
<keyword evidence="8 10" id="KW-0472">Membrane</keyword>
<dbReference type="InterPro" id="IPR027469">
    <property type="entry name" value="Cation_efflux_TMD_sf"/>
</dbReference>
<feature type="domain" description="Cation efflux protein transmembrane" evidence="11">
    <location>
        <begin position="59"/>
        <end position="130"/>
    </location>
</feature>
<dbReference type="SUPFAM" id="SSF160240">
    <property type="entry name" value="Cation efflux protein cytoplasmic domain-like"/>
    <property type="match status" value="1"/>
</dbReference>
<evidence type="ECO:0000259" key="12">
    <source>
        <dbReference type="Pfam" id="PF16916"/>
    </source>
</evidence>
<dbReference type="Gene3D" id="1.20.1510.10">
    <property type="entry name" value="Cation efflux protein transmembrane domain"/>
    <property type="match status" value="1"/>
</dbReference>
<feature type="transmembrane region" description="Helical" evidence="10">
    <location>
        <begin position="144"/>
        <end position="164"/>
    </location>
</feature>
<keyword evidence="3" id="KW-0813">Transport</keyword>
<evidence type="ECO:0000313" key="13">
    <source>
        <dbReference type="Proteomes" id="UP000887540"/>
    </source>
</evidence>
<dbReference type="SUPFAM" id="SSF161111">
    <property type="entry name" value="Cation efflux protein transmembrane domain-like"/>
    <property type="match status" value="1"/>
</dbReference>